<proteinExistence type="predicted"/>
<dbReference type="AlphaFoldDB" id="A0A5M6CKS2"/>
<gene>
    <name evidence="1" type="ORF">F0460_07545</name>
</gene>
<name>A0A5M6CKS2_9FLAO</name>
<evidence type="ECO:0000313" key="2">
    <source>
        <dbReference type="Proteomes" id="UP000325141"/>
    </source>
</evidence>
<dbReference type="RefSeq" id="WP_150011840.1">
    <property type="nucleotide sequence ID" value="NZ_VWSG01000004.1"/>
</dbReference>
<protein>
    <submittedName>
        <fullName evidence="1">Uncharacterized protein</fullName>
    </submittedName>
</protein>
<dbReference type="Proteomes" id="UP000325141">
    <property type="component" value="Unassembled WGS sequence"/>
</dbReference>
<comment type="caution">
    <text evidence="1">The sequence shown here is derived from an EMBL/GenBank/DDBJ whole genome shotgun (WGS) entry which is preliminary data.</text>
</comment>
<keyword evidence="2" id="KW-1185">Reference proteome</keyword>
<accession>A0A5M6CKS2</accession>
<dbReference type="EMBL" id="VWSG01000004">
    <property type="protein sequence ID" value="KAA5535626.1"/>
    <property type="molecule type" value="Genomic_DNA"/>
</dbReference>
<reference evidence="1 2" key="1">
    <citation type="submission" date="2019-09" db="EMBL/GenBank/DDBJ databases">
        <title>Genome sequence and assembly of Flavobacterium sp.</title>
        <authorList>
            <person name="Chhetri G."/>
        </authorList>
    </citation>
    <scope>NUCLEOTIDE SEQUENCE [LARGE SCALE GENOMIC DNA]</scope>
    <source>
        <strain evidence="1 2">SNL9</strain>
    </source>
</reference>
<sequence length="224" mass="26670">MKKYYPLIMLFLCFTTCTTKNELKGSQKEVVRDIELTIPVLDKRNELKDHPSVLRWLRQVSIDSLTELHAAYFPESMTIDNFENNKENLEDYFVIYSRKDDRQIIIEDSDLEEILIIQTEKLKIQRMTIHEAWENIQVDHSFLKPREFLLLDKYKISDRCQTAIFLMKQFPSQPNYITIIVLNLVNIDQQLIYGAYYLELKNKKSITDARKISDKIIEQLLENN</sequence>
<evidence type="ECO:0000313" key="1">
    <source>
        <dbReference type="EMBL" id="KAA5535626.1"/>
    </source>
</evidence>
<organism evidence="1 2">
    <name type="scientific">Paenimyroides baculatum</name>
    <dbReference type="NCBI Taxonomy" id="2608000"/>
    <lineage>
        <taxon>Bacteria</taxon>
        <taxon>Pseudomonadati</taxon>
        <taxon>Bacteroidota</taxon>
        <taxon>Flavobacteriia</taxon>
        <taxon>Flavobacteriales</taxon>
        <taxon>Flavobacteriaceae</taxon>
        <taxon>Paenimyroides</taxon>
    </lineage>
</organism>